<evidence type="ECO:0000256" key="4">
    <source>
        <dbReference type="ARBA" id="ARBA00022786"/>
    </source>
</evidence>
<dbReference type="PROSITE" id="PS50127">
    <property type="entry name" value="UBC_2"/>
    <property type="match status" value="1"/>
</dbReference>
<feature type="domain" description="UBC core" evidence="9">
    <location>
        <begin position="243"/>
        <end position="433"/>
    </location>
</feature>
<proteinExistence type="predicted"/>
<sequence>MSGKGSAYGQPAGDTDFRKKYDADEYAAKAKEREAAEKEERKARWEAKMAGKKYYKPMDGSETLTTARSATQDFSKLIGTSTLVPAGAGVGKRGRGAGFYCEACDLTFKDNLQWVEHTNSMQHQRNIGATGEVRKATAEEVHARIEALWEREQQRKREQVVSLAERLQVRQEQEAKEREEKRRKRKEAEERRRLEKEAAIKIKTEYGEDVRIEGEHDEDDMMAAMGFAGFGTTAKNSSSSSAAAGSLLKRQLKQMQSAKDLPGISCGLVNDNNIFEWEVMLMISDDCKYYGGKISSPTPPFPQFPSLSLSHSLSWGNFRAHLTFPPNYPLMPPKMVFQEPIPFHPNIYPSGELCISILHPPEEDKYGYESASERWSPVQTPETILLSVISLFEDPNDESPANVEAARLLREEREGKNKDFRRRCRKCVRESLGED</sequence>
<dbReference type="SMART" id="SM00451">
    <property type="entry name" value="ZnF_U1"/>
    <property type="match status" value="1"/>
</dbReference>
<evidence type="ECO:0000256" key="3">
    <source>
        <dbReference type="ARBA" id="ARBA00022771"/>
    </source>
</evidence>
<comment type="caution">
    <text evidence="10">The sequence shown here is derived from an EMBL/GenBank/DDBJ whole genome shotgun (WGS) entry which is preliminary data.</text>
</comment>
<keyword evidence="2" id="KW-0479">Metal-binding</keyword>
<dbReference type="SUPFAM" id="SSF54495">
    <property type="entry name" value="UBC-like"/>
    <property type="match status" value="1"/>
</dbReference>
<dbReference type="GO" id="GO:0016740">
    <property type="term" value="F:transferase activity"/>
    <property type="evidence" value="ECO:0007669"/>
    <property type="project" value="UniProtKB-KW"/>
</dbReference>
<evidence type="ECO:0000313" key="10">
    <source>
        <dbReference type="EMBL" id="KAK4251383.1"/>
    </source>
</evidence>
<dbReference type="GO" id="GO:0000398">
    <property type="term" value="P:mRNA splicing, via spliceosome"/>
    <property type="evidence" value="ECO:0007669"/>
    <property type="project" value="InterPro"/>
</dbReference>
<dbReference type="InterPro" id="IPR023313">
    <property type="entry name" value="UBQ-conjugating_AS"/>
</dbReference>
<dbReference type="GO" id="GO:0005681">
    <property type="term" value="C:spliceosomal complex"/>
    <property type="evidence" value="ECO:0007669"/>
    <property type="project" value="InterPro"/>
</dbReference>
<dbReference type="AlphaFoldDB" id="A0AAN7CZS0"/>
<dbReference type="InterPro" id="IPR000608">
    <property type="entry name" value="UBC"/>
</dbReference>
<dbReference type="Gene3D" id="3.30.160.60">
    <property type="entry name" value="Classic Zinc Finger"/>
    <property type="match status" value="1"/>
</dbReference>
<dbReference type="InterPro" id="IPR003604">
    <property type="entry name" value="Matrin/U1-like-C_Znf_C2H2"/>
</dbReference>
<keyword evidence="6" id="KW-0539">Nucleus</keyword>
<dbReference type="Gene3D" id="3.10.110.10">
    <property type="entry name" value="Ubiquitin Conjugating Enzyme"/>
    <property type="match status" value="1"/>
</dbReference>
<dbReference type="EMBL" id="MU857606">
    <property type="protein sequence ID" value="KAK4251383.1"/>
    <property type="molecule type" value="Genomic_DNA"/>
</dbReference>
<keyword evidence="4" id="KW-0833">Ubl conjugation pathway</keyword>
<evidence type="ECO:0000313" key="11">
    <source>
        <dbReference type="Proteomes" id="UP001303647"/>
    </source>
</evidence>
<accession>A0AAN7CZS0</accession>
<dbReference type="InterPro" id="IPR040107">
    <property type="entry name" value="Snu23"/>
</dbReference>
<dbReference type="InterPro" id="IPR016135">
    <property type="entry name" value="UBQ-conjugating_enzyme/RWD"/>
</dbReference>
<dbReference type="Proteomes" id="UP001303647">
    <property type="component" value="Unassembled WGS sequence"/>
</dbReference>
<gene>
    <name evidence="10" type="ORF">C7999DRAFT_37709</name>
</gene>
<evidence type="ECO:0000256" key="2">
    <source>
        <dbReference type="ARBA" id="ARBA00022723"/>
    </source>
</evidence>
<dbReference type="Pfam" id="PF12171">
    <property type="entry name" value="zf-C2H2_jaz"/>
    <property type="match status" value="1"/>
</dbReference>
<dbReference type="SMART" id="SM00212">
    <property type="entry name" value="UBCc"/>
    <property type="match status" value="1"/>
</dbReference>
<dbReference type="Pfam" id="PF00179">
    <property type="entry name" value="UQ_con"/>
    <property type="match status" value="1"/>
</dbReference>
<evidence type="ECO:0000256" key="1">
    <source>
        <dbReference type="ARBA" id="ARBA00022679"/>
    </source>
</evidence>
<dbReference type="InterPro" id="IPR022755">
    <property type="entry name" value="Znf_C2H2_jaz"/>
</dbReference>
<dbReference type="PANTHER" id="PTHR45986:SF1">
    <property type="entry name" value="ZINC FINGER MATRIN-TYPE PROTEIN 2"/>
    <property type="match status" value="1"/>
</dbReference>
<dbReference type="SUPFAM" id="SSF57667">
    <property type="entry name" value="beta-beta-alpha zinc fingers"/>
    <property type="match status" value="1"/>
</dbReference>
<evidence type="ECO:0000259" key="9">
    <source>
        <dbReference type="PROSITE" id="PS50127"/>
    </source>
</evidence>
<dbReference type="PROSITE" id="PS00028">
    <property type="entry name" value="ZINC_FINGER_C2H2_1"/>
    <property type="match status" value="1"/>
</dbReference>
<dbReference type="CDD" id="cd23795">
    <property type="entry name" value="UBCc_UBE2G1"/>
    <property type="match status" value="1"/>
</dbReference>
<keyword evidence="1" id="KW-0808">Transferase</keyword>
<feature type="active site" description="Glycyl thioester intermediate" evidence="7">
    <location>
        <position position="354"/>
    </location>
</feature>
<evidence type="ECO:0000256" key="7">
    <source>
        <dbReference type="PROSITE-ProRule" id="PRU10133"/>
    </source>
</evidence>
<dbReference type="InterPro" id="IPR013087">
    <property type="entry name" value="Znf_C2H2_type"/>
</dbReference>
<keyword evidence="11" id="KW-1185">Reference proteome</keyword>
<protein>
    <submittedName>
        <fullName evidence="10">Ubiquitin-conjugating enzyme/RWD-like protein</fullName>
    </submittedName>
</protein>
<evidence type="ECO:0000256" key="8">
    <source>
        <dbReference type="SAM" id="MobiDB-lite"/>
    </source>
</evidence>
<name>A0AAN7CZS0_9PEZI</name>
<evidence type="ECO:0000256" key="6">
    <source>
        <dbReference type="ARBA" id="ARBA00023242"/>
    </source>
</evidence>
<keyword evidence="5" id="KW-0862">Zinc</keyword>
<organism evidence="10 11">
    <name type="scientific">Corynascus novoguineensis</name>
    <dbReference type="NCBI Taxonomy" id="1126955"/>
    <lineage>
        <taxon>Eukaryota</taxon>
        <taxon>Fungi</taxon>
        <taxon>Dikarya</taxon>
        <taxon>Ascomycota</taxon>
        <taxon>Pezizomycotina</taxon>
        <taxon>Sordariomycetes</taxon>
        <taxon>Sordariomycetidae</taxon>
        <taxon>Sordariales</taxon>
        <taxon>Chaetomiaceae</taxon>
        <taxon>Corynascus</taxon>
    </lineage>
</organism>
<dbReference type="PROSITE" id="PS00183">
    <property type="entry name" value="UBC_1"/>
    <property type="match status" value="1"/>
</dbReference>
<reference evidence="10" key="2">
    <citation type="submission" date="2023-05" db="EMBL/GenBank/DDBJ databases">
        <authorList>
            <consortium name="Lawrence Berkeley National Laboratory"/>
            <person name="Steindorff A."/>
            <person name="Hensen N."/>
            <person name="Bonometti L."/>
            <person name="Westerberg I."/>
            <person name="Brannstrom I.O."/>
            <person name="Guillou S."/>
            <person name="Cros-Aarteil S."/>
            <person name="Calhoun S."/>
            <person name="Haridas S."/>
            <person name="Kuo A."/>
            <person name="Mondo S."/>
            <person name="Pangilinan J."/>
            <person name="Riley R."/>
            <person name="Labutti K."/>
            <person name="Andreopoulos B."/>
            <person name="Lipzen A."/>
            <person name="Chen C."/>
            <person name="Yanf M."/>
            <person name="Daum C."/>
            <person name="Ng V."/>
            <person name="Clum A."/>
            <person name="Ohm R."/>
            <person name="Martin F."/>
            <person name="Silar P."/>
            <person name="Natvig D."/>
            <person name="Lalanne C."/>
            <person name="Gautier V."/>
            <person name="Ament-Velasquez S.L."/>
            <person name="Kruys A."/>
            <person name="Hutchinson M.I."/>
            <person name="Powell A.J."/>
            <person name="Barry K."/>
            <person name="Miller A.N."/>
            <person name="Grigoriev I.V."/>
            <person name="Debuchy R."/>
            <person name="Gladieux P."/>
            <person name="Thoren M.H."/>
            <person name="Johannesson H."/>
        </authorList>
    </citation>
    <scope>NUCLEOTIDE SEQUENCE</scope>
    <source>
        <strain evidence="10">CBS 359.72</strain>
    </source>
</reference>
<dbReference type="GO" id="GO:0046540">
    <property type="term" value="C:U4/U6 x U5 tri-snRNP complex"/>
    <property type="evidence" value="ECO:0007669"/>
    <property type="project" value="TreeGrafter"/>
</dbReference>
<feature type="region of interest" description="Disordered" evidence="8">
    <location>
        <begin position="169"/>
        <end position="193"/>
    </location>
</feature>
<keyword evidence="3" id="KW-0863">Zinc-finger</keyword>
<dbReference type="InterPro" id="IPR036236">
    <property type="entry name" value="Znf_C2H2_sf"/>
</dbReference>
<dbReference type="GO" id="GO:0008270">
    <property type="term" value="F:zinc ion binding"/>
    <property type="evidence" value="ECO:0007669"/>
    <property type="project" value="UniProtKB-KW"/>
</dbReference>
<dbReference type="PANTHER" id="PTHR45986">
    <property type="entry name" value="ZINC FINGER MATRIN-TYPE PROTEIN 2"/>
    <property type="match status" value="1"/>
</dbReference>
<reference evidence="10" key="1">
    <citation type="journal article" date="2023" name="Mol. Phylogenet. Evol.">
        <title>Genome-scale phylogeny and comparative genomics of the fungal order Sordariales.</title>
        <authorList>
            <person name="Hensen N."/>
            <person name="Bonometti L."/>
            <person name="Westerberg I."/>
            <person name="Brannstrom I.O."/>
            <person name="Guillou S."/>
            <person name="Cros-Aarteil S."/>
            <person name="Calhoun S."/>
            <person name="Haridas S."/>
            <person name="Kuo A."/>
            <person name="Mondo S."/>
            <person name="Pangilinan J."/>
            <person name="Riley R."/>
            <person name="LaButti K."/>
            <person name="Andreopoulos B."/>
            <person name="Lipzen A."/>
            <person name="Chen C."/>
            <person name="Yan M."/>
            <person name="Daum C."/>
            <person name="Ng V."/>
            <person name="Clum A."/>
            <person name="Steindorff A."/>
            <person name="Ohm R.A."/>
            <person name="Martin F."/>
            <person name="Silar P."/>
            <person name="Natvig D.O."/>
            <person name="Lalanne C."/>
            <person name="Gautier V."/>
            <person name="Ament-Velasquez S.L."/>
            <person name="Kruys A."/>
            <person name="Hutchinson M.I."/>
            <person name="Powell A.J."/>
            <person name="Barry K."/>
            <person name="Miller A.N."/>
            <person name="Grigoriev I.V."/>
            <person name="Debuchy R."/>
            <person name="Gladieux P."/>
            <person name="Hiltunen Thoren M."/>
            <person name="Johannesson H."/>
        </authorList>
    </citation>
    <scope>NUCLEOTIDE SEQUENCE</scope>
    <source>
        <strain evidence="10">CBS 359.72</strain>
    </source>
</reference>
<evidence type="ECO:0000256" key="5">
    <source>
        <dbReference type="ARBA" id="ARBA00022833"/>
    </source>
</evidence>
<dbReference type="GO" id="GO:0003676">
    <property type="term" value="F:nucleic acid binding"/>
    <property type="evidence" value="ECO:0007669"/>
    <property type="project" value="InterPro"/>
</dbReference>